<proteinExistence type="predicted"/>
<comment type="caution">
    <text evidence="1">The sequence shown here is derived from an EMBL/GenBank/DDBJ whole genome shotgun (WGS) entry which is preliminary data.</text>
</comment>
<evidence type="ECO:0000313" key="1">
    <source>
        <dbReference type="EMBL" id="GBH08012.1"/>
    </source>
</evidence>
<accession>A0A2V0QFQ0</accession>
<dbReference type="AlphaFoldDB" id="A0A2V0QFQ0"/>
<dbReference type="EMBL" id="BGJZ01000066">
    <property type="protein sequence ID" value="GBH08012.1"/>
    <property type="molecule type" value="Genomic_DNA"/>
</dbReference>
<protein>
    <submittedName>
        <fullName evidence="1">Transcriptional regulator of acetoin/glycerol metabolism</fullName>
    </submittedName>
</protein>
<sequence length="77" mass="8343">MHECQNMLPGTGGVRVTKGHDLPFVHSTHEVRDKTVFRPIPTADYIAASCGSNGRPQPLGEGVGSAIALDNHFRSRF</sequence>
<evidence type="ECO:0000313" key="2">
    <source>
        <dbReference type="Proteomes" id="UP000247480"/>
    </source>
</evidence>
<dbReference type="Proteomes" id="UP000247480">
    <property type="component" value="Unassembled WGS sequence"/>
</dbReference>
<organism evidence="1 2">
    <name type="scientific">Pseudomonas syringae pv. actinidiae</name>
    <dbReference type="NCBI Taxonomy" id="103796"/>
    <lineage>
        <taxon>Bacteria</taxon>
        <taxon>Pseudomonadati</taxon>
        <taxon>Pseudomonadota</taxon>
        <taxon>Gammaproteobacteria</taxon>
        <taxon>Pseudomonadales</taxon>
        <taxon>Pseudomonadaceae</taxon>
        <taxon>Pseudomonas</taxon>
        <taxon>Pseudomonas syringae</taxon>
    </lineage>
</organism>
<reference evidence="1 2" key="1">
    <citation type="submission" date="2018-04" db="EMBL/GenBank/DDBJ databases">
        <title>Draft genome sequence of Pseudomonas syringae pv. actinidiae biovar 1 strains isolated from kiwifruit in Kagawa prefecture.</title>
        <authorList>
            <person name="Tabuchi M."/>
            <person name="Saito M."/>
            <person name="Fujiwara S."/>
            <person name="Sasa N."/>
            <person name="Akimitsu K."/>
            <person name="Gomi K."/>
            <person name="Konishi-Sugita S."/>
            <person name="Hamano K."/>
            <person name="Kataoka I."/>
        </authorList>
    </citation>
    <scope>NUCLEOTIDE SEQUENCE [LARGE SCALE GENOMIC DNA]</scope>
    <source>
        <strain evidence="1 2">MAFF212206</strain>
    </source>
</reference>
<gene>
    <name evidence="1" type="ORF">KPSA1_01378</name>
</gene>
<name>A0A2V0QFQ0_PSESF</name>